<dbReference type="PROSITE" id="PS00409">
    <property type="entry name" value="PROKAR_NTER_METHYL"/>
    <property type="match status" value="1"/>
</dbReference>
<dbReference type="NCBIfam" id="TIGR02532">
    <property type="entry name" value="IV_pilin_GFxxxE"/>
    <property type="match status" value="1"/>
</dbReference>
<dbReference type="Gene3D" id="3.30.700.10">
    <property type="entry name" value="Glycoprotein, Type 4 Pilin"/>
    <property type="match status" value="1"/>
</dbReference>
<evidence type="ECO:0000313" key="3">
    <source>
        <dbReference type="Proteomes" id="UP000035268"/>
    </source>
</evidence>
<dbReference type="GO" id="GO:0015627">
    <property type="term" value="C:type II protein secretion system complex"/>
    <property type="evidence" value="ECO:0007669"/>
    <property type="project" value="InterPro"/>
</dbReference>
<dbReference type="EMBL" id="CP010904">
    <property type="protein sequence ID" value="AKJ65610.1"/>
    <property type="molecule type" value="Genomic_DNA"/>
</dbReference>
<dbReference type="RefSeq" id="WP_052882817.1">
    <property type="nucleotide sequence ID" value="NZ_CP010904.1"/>
</dbReference>
<dbReference type="STRING" id="1307763.L21SP4_02385"/>
<name>A0A0G3ELF6_9BACT</name>
<dbReference type="InterPro" id="IPR012902">
    <property type="entry name" value="N_methyl_site"/>
</dbReference>
<proteinExistence type="predicted"/>
<accession>A0A0G3ELF6</accession>
<dbReference type="InterPro" id="IPR045584">
    <property type="entry name" value="Pilin-like"/>
</dbReference>
<keyword evidence="3" id="KW-1185">Reference proteome</keyword>
<protein>
    <submittedName>
        <fullName evidence="2">Type II secretion system protein G</fullName>
    </submittedName>
</protein>
<dbReference type="Proteomes" id="UP000035268">
    <property type="component" value="Chromosome"/>
</dbReference>
<dbReference type="SUPFAM" id="SSF54523">
    <property type="entry name" value="Pili subunits"/>
    <property type="match status" value="1"/>
</dbReference>
<keyword evidence="1" id="KW-0488">Methylation</keyword>
<dbReference type="Pfam" id="PF07963">
    <property type="entry name" value="N_methyl"/>
    <property type="match status" value="1"/>
</dbReference>
<evidence type="ECO:0000256" key="1">
    <source>
        <dbReference type="ARBA" id="ARBA00022481"/>
    </source>
</evidence>
<organism evidence="2 3">
    <name type="scientific">Kiritimatiella glycovorans</name>
    <dbReference type="NCBI Taxonomy" id="1307763"/>
    <lineage>
        <taxon>Bacteria</taxon>
        <taxon>Pseudomonadati</taxon>
        <taxon>Kiritimatiellota</taxon>
        <taxon>Kiritimatiellia</taxon>
        <taxon>Kiritimatiellales</taxon>
        <taxon>Kiritimatiellaceae</taxon>
        <taxon>Kiritimatiella</taxon>
    </lineage>
</organism>
<dbReference type="AlphaFoldDB" id="A0A0G3ELF6"/>
<reference evidence="2 3" key="2">
    <citation type="journal article" date="2016" name="ISME J.">
        <title>Characterization of the first cultured representative of Verrucomicrobia subdivision 5 indicates the proposal of a novel phylum.</title>
        <authorList>
            <person name="Spring S."/>
            <person name="Bunk B."/>
            <person name="Sproer C."/>
            <person name="Schumann P."/>
            <person name="Rohde M."/>
            <person name="Tindall B.J."/>
            <person name="Klenk H.P."/>
        </authorList>
    </citation>
    <scope>NUCLEOTIDE SEQUENCE [LARGE SCALE GENOMIC DNA]</scope>
    <source>
        <strain evidence="2 3">L21-Fru-AB</strain>
    </source>
</reference>
<dbReference type="OrthoDB" id="249920at2"/>
<dbReference type="PANTHER" id="PTHR30093">
    <property type="entry name" value="GENERAL SECRETION PATHWAY PROTEIN G"/>
    <property type="match status" value="1"/>
</dbReference>
<evidence type="ECO:0000313" key="2">
    <source>
        <dbReference type="EMBL" id="AKJ65610.1"/>
    </source>
</evidence>
<dbReference type="NCBIfam" id="TIGR04294">
    <property type="entry name" value="pre_pil_HX9DG"/>
    <property type="match status" value="1"/>
</dbReference>
<dbReference type="PRINTS" id="PR00813">
    <property type="entry name" value="BCTERIALGSPG"/>
</dbReference>
<dbReference type="GO" id="GO:0015628">
    <property type="term" value="P:protein secretion by the type II secretion system"/>
    <property type="evidence" value="ECO:0007669"/>
    <property type="project" value="InterPro"/>
</dbReference>
<dbReference type="InterPro" id="IPR027558">
    <property type="entry name" value="Pre_pil_HX9DG_C"/>
</dbReference>
<sequence length="262" mass="29173">MNRDTSRGFTLIELLVVLTLVILLITLLGPAAARLLEYARSSRCQANLRVLYSANAMYAADHQSYVPAAADMWGEHGDCWRWHGWRPNRNSDFIPGRGPLAPYLGQGGVVRDCPSFEGHRAEGQWNPSFESGGGGYGYNQYGVGSRYFLSSNGFYDFEAEPWARGMPPHAIREPASTLMFADCAFLKQGELIEYSFAEPSREPTFGVSLQPSIHFRHAGRAHVLWCDGHITGERMNDLSGGAHREHALGWFGPEDDSVFKPF</sequence>
<reference evidence="3" key="1">
    <citation type="submission" date="2015-02" db="EMBL/GenBank/DDBJ databases">
        <title>Description and complete genome sequence of the first cultured representative of the subdivision 5 of the Verrucomicrobia phylum.</title>
        <authorList>
            <person name="Spring S."/>
            <person name="Bunk B."/>
            <person name="Sproer C."/>
            <person name="Klenk H.-P."/>
        </authorList>
    </citation>
    <scope>NUCLEOTIDE SEQUENCE [LARGE SCALE GENOMIC DNA]</scope>
    <source>
        <strain evidence="3">L21-Fru-AB</strain>
    </source>
</reference>
<dbReference type="InterPro" id="IPR000983">
    <property type="entry name" value="Bac_GSPG_pilin"/>
</dbReference>
<gene>
    <name evidence="2" type="ORF">L21SP4_02385</name>
</gene>
<dbReference type="KEGG" id="vbl:L21SP4_02385"/>